<proteinExistence type="predicted"/>
<dbReference type="EMBL" id="QXFU01000026">
    <property type="protein sequence ID" value="KAE9047519.1"/>
    <property type="molecule type" value="Genomic_DNA"/>
</dbReference>
<accession>A0A6A4G5G7</accession>
<dbReference type="AlphaFoldDB" id="A0A6A4G5G7"/>
<evidence type="ECO:0008006" key="5">
    <source>
        <dbReference type="Google" id="ProtNLM"/>
    </source>
</evidence>
<dbReference type="Proteomes" id="UP000435112">
    <property type="component" value="Unassembled WGS sequence"/>
</dbReference>
<protein>
    <recommendedName>
        <fullName evidence="5">Reverse transcriptase RNase H-like domain-containing protein</fullName>
    </recommendedName>
</protein>
<dbReference type="Proteomes" id="UP000434957">
    <property type="component" value="Unassembled WGS sequence"/>
</dbReference>
<dbReference type="EMBL" id="QXFT01000042">
    <property type="protein sequence ID" value="KAE9358018.1"/>
    <property type="molecule type" value="Genomic_DNA"/>
</dbReference>
<comment type="caution">
    <text evidence="2">The sequence shown here is derived from an EMBL/GenBank/DDBJ whole genome shotgun (WGS) entry which is preliminary data.</text>
</comment>
<organism evidence="2 3">
    <name type="scientific">Phytophthora rubi</name>
    <dbReference type="NCBI Taxonomy" id="129364"/>
    <lineage>
        <taxon>Eukaryota</taxon>
        <taxon>Sar</taxon>
        <taxon>Stramenopiles</taxon>
        <taxon>Oomycota</taxon>
        <taxon>Peronosporomycetes</taxon>
        <taxon>Peronosporales</taxon>
        <taxon>Peronosporaceae</taxon>
        <taxon>Phytophthora</taxon>
    </lineage>
</organism>
<name>A0A6A4G5G7_9STRA</name>
<evidence type="ECO:0000313" key="4">
    <source>
        <dbReference type="Proteomes" id="UP000435112"/>
    </source>
</evidence>
<keyword evidence="3" id="KW-1185">Reference proteome</keyword>
<evidence type="ECO:0000313" key="1">
    <source>
        <dbReference type="EMBL" id="KAE9047519.1"/>
    </source>
</evidence>
<evidence type="ECO:0000313" key="2">
    <source>
        <dbReference type="EMBL" id="KAE9358018.1"/>
    </source>
</evidence>
<sequence>MTQARIWDASLPVDQVHDLNVCKAGLFKHNEFNWTAVEKEVFSIIKARNKVALRTKKL</sequence>
<evidence type="ECO:0000313" key="3">
    <source>
        <dbReference type="Proteomes" id="UP000434957"/>
    </source>
</evidence>
<gene>
    <name evidence="1" type="ORF">PR002_g994</name>
    <name evidence="2" type="ORF">PR003_g1521</name>
</gene>
<reference evidence="2 3" key="1">
    <citation type="submission" date="2018-08" db="EMBL/GenBank/DDBJ databases">
        <title>Genomic investigation of the strawberry pathogen Phytophthora fragariae indicates pathogenicity is determined by transcriptional variation in three key races.</title>
        <authorList>
            <person name="Adams T.M."/>
            <person name="Armitage A.D."/>
            <person name="Sobczyk M.K."/>
            <person name="Bates H.J."/>
            <person name="Dunwell J.M."/>
            <person name="Nellist C.F."/>
            <person name="Harrison R.J."/>
        </authorList>
    </citation>
    <scope>NUCLEOTIDE SEQUENCE [LARGE SCALE GENOMIC DNA]</scope>
    <source>
        <strain evidence="1 4">SCRP324</strain>
        <strain evidence="2 3">SCRP333</strain>
    </source>
</reference>